<reference evidence="2 3" key="1">
    <citation type="submission" date="2020-04" db="EMBL/GenBank/DDBJ databases">
        <title>Gordonia sp. nov. TBRC 11910.</title>
        <authorList>
            <person name="Suriyachadkun C."/>
        </authorList>
    </citation>
    <scope>NUCLEOTIDE SEQUENCE [LARGE SCALE GENOMIC DNA]</scope>
    <source>
        <strain evidence="2 3">TBRC 11910</strain>
    </source>
</reference>
<dbReference type="InterPro" id="IPR023296">
    <property type="entry name" value="Glyco_hydro_beta-prop_sf"/>
</dbReference>
<name>A0A848KUB4_9ACTN</name>
<keyword evidence="1" id="KW-0732">Signal</keyword>
<evidence type="ECO:0000313" key="2">
    <source>
        <dbReference type="EMBL" id="NMO02110.1"/>
    </source>
</evidence>
<accession>A0A848KUB4</accession>
<evidence type="ECO:0000256" key="1">
    <source>
        <dbReference type="SAM" id="SignalP"/>
    </source>
</evidence>
<organism evidence="2 3">
    <name type="scientific">Gordonia asplenii</name>
    <dbReference type="NCBI Taxonomy" id="2725283"/>
    <lineage>
        <taxon>Bacteria</taxon>
        <taxon>Bacillati</taxon>
        <taxon>Actinomycetota</taxon>
        <taxon>Actinomycetes</taxon>
        <taxon>Mycobacteriales</taxon>
        <taxon>Gordoniaceae</taxon>
        <taxon>Gordonia</taxon>
    </lineage>
</organism>
<feature type="signal peptide" evidence="1">
    <location>
        <begin position="1"/>
        <end position="32"/>
    </location>
</feature>
<sequence length="324" mass="34970">MTIVRRSAYPVVTAALLTIAGLLLGSPASAGAAPTSPWRYTVVGFSNTSARDMDVYQSGDGTDYAAVHLGAYRPPDGYVRDPSIFRNSDGTYYVTYTTANGANIGFARSTDLATWTHITDYPVPFCCAFLPGTGDGKGPINPFGSSGSAGFQDGPSLSPFTTKAWAPDWFVEDGRVSIILSMSTGGGFMPYLMTALDSSFQRWSWPSPILSIGTDHIDTTIVKVGSTYHAFTKNETKKIIQHAVASSLAGPYRFVTPGKWGRLVEGPAVVQLPNGKWRLYLDAYTKGRYLYSDSADGLKTWSTPKELSSLSGRVRHIGVMREPS</sequence>
<comment type="caution">
    <text evidence="2">The sequence shown here is derived from an EMBL/GenBank/DDBJ whole genome shotgun (WGS) entry which is preliminary data.</text>
</comment>
<gene>
    <name evidence="2" type="ORF">HH308_12905</name>
</gene>
<feature type="chain" id="PRO_5032648725" evidence="1">
    <location>
        <begin position="33"/>
        <end position="324"/>
    </location>
</feature>
<evidence type="ECO:0000313" key="3">
    <source>
        <dbReference type="Proteomes" id="UP000550729"/>
    </source>
</evidence>
<dbReference type="GO" id="GO:0016787">
    <property type="term" value="F:hydrolase activity"/>
    <property type="evidence" value="ECO:0007669"/>
    <property type="project" value="UniProtKB-KW"/>
</dbReference>
<dbReference type="Gene3D" id="2.115.10.20">
    <property type="entry name" value="Glycosyl hydrolase domain, family 43"/>
    <property type="match status" value="1"/>
</dbReference>
<dbReference type="EMBL" id="JABBNB010000011">
    <property type="protein sequence ID" value="NMO02110.1"/>
    <property type="molecule type" value="Genomic_DNA"/>
</dbReference>
<dbReference type="SUPFAM" id="SSF75005">
    <property type="entry name" value="Arabinanase/levansucrase/invertase"/>
    <property type="match status" value="1"/>
</dbReference>
<proteinExistence type="predicted"/>
<dbReference type="Proteomes" id="UP000550729">
    <property type="component" value="Unassembled WGS sequence"/>
</dbReference>
<dbReference type="RefSeq" id="WP_170194605.1">
    <property type="nucleotide sequence ID" value="NZ_JABBNB010000011.1"/>
</dbReference>
<protein>
    <submittedName>
        <fullName evidence="2">Glycoside hydrolase family 43 protein</fullName>
    </submittedName>
</protein>
<keyword evidence="3" id="KW-1185">Reference proteome</keyword>
<keyword evidence="2" id="KW-0378">Hydrolase</keyword>
<dbReference type="AlphaFoldDB" id="A0A848KUB4"/>